<evidence type="ECO:0000256" key="3">
    <source>
        <dbReference type="SAM" id="Coils"/>
    </source>
</evidence>
<dbReference type="PRINTS" id="PR00019">
    <property type="entry name" value="LEURICHRPT"/>
</dbReference>
<dbReference type="InterPro" id="IPR003591">
    <property type="entry name" value="Leu-rich_rpt_typical-subtyp"/>
</dbReference>
<organism evidence="5 6">
    <name type="scientific">Dendroctonus ponderosae</name>
    <name type="common">Mountain pine beetle</name>
    <dbReference type="NCBI Taxonomy" id="77166"/>
    <lineage>
        <taxon>Eukaryota</taxon>
        <taxon>Metazoa</taxon>
        <taxon>Ecdysozoa</taxon>
        <taxon>Arthropoda</taxon>
        <taxon>Hexapoda</taxon>
        <taxon>Insecta</taxon>
        <taxon>Pterygota</taxon>
        <taxon>Neoptera</taxon>
        <taxon>Endopterygota</taxon>
        <taxon>Coleoptera</taxon>
        <taxon>Polyphaga</taxon>
        <taxon>Cucujiformia</taxon>
        <taxon>Curculionidae</taxon>
        <taxon>Scolytinae</taxon>
        <taxon>Dendroctonus</taxon>
    </lineage>
</organism>
<proteinExistence type="predicted"/>
<evidence type="ECO:0000256" key="1">
    <source>
        <dbReference type="ARBA" id="ARBA00022614"/>
    </source>
</evidence>
<protein>
    <recommendedName>
        <fullName evidence="7">LRRCT domain-containing protein</fullName>
    </recommendedName>
</protein>
<evidence type="ECO:0000256" key="2">
    <source>
        <dbReference type="ARBA" id="ARBA00022737"/>
    </source>
</evidence>
<dbReference type="Proteomes" id="UP000019118">
    <property type="component" value="Unassembled WGS sequence"/>
</dbReference>
<dbReference type="EnsemblMetazoa" id="XM_019917975.1">
    <property type="protein sequence ID" value="XP_019773534.1"/>
    <property type="gene ID" value="LOC109546839"/>
</dbReference>
<dbReference type="PANTHER" id="PTHR45712">
    <property type="entry name" value="AGAP008170-PA"/>
    <property type="match status" value="1"/>
</dbReference>
<accession>A0AAR5QJX9</accession>
<dbReference type="SMART" id="SM00369">
    <property type="entry name" value="LRR_TYP"/>
    <property type="match status" value="10"/>
</dbReference>
<dbReference type="KEGG" id="dpa:109546839"/>
<keyword evidence="1" id="KW-0433">Leucine-rich repeat</keyword>
<dbReference type="Gene3D" id="3.80.10.10">
    <property type="entry name" value="Ribonuclease Inhibitor"/>
    <property type="match status" value="2"/>
</dbReference>
<feature type="coiled-coil region" evidence="3">
    <location>
        <begin position="689"/>
        <end position="716"/>
    </location>
</feature>
<dbReference type="RefSeq" id="XP_019773534.1">
    <property type="nucleotide sequence ID" value="XM_019917975.2"/>
</dbReference>
<dbReference type="AlphaFoldDB" id="A0AAR5QJX9"/>
<dbReference type="InterPro" id="IPR050333">
    <property type="entry name" value="SLRP"/>
</dbReference>
<dbReference type="PROSITE" id="PS51450">
    <property type="entry name" value="LRR"/>
    <property type="match status" value="4"/>
</dbReference>
<reference evidence="6" key="1">
    <citation type="journal article" date="2013" name="Genome Biol.">
        <title>Draft genome of the mountain pine beetle, Dendroctonus ponderosae Hopkins, a major forest pest.</title>
        <authorList>
            <person name="Keeling C.I."/>
            <person name="Yuen M.M."/>
            <person name="Liao N.Y."/>
            <person name="Docking T.R."/>
            <person name="Chan S.K."/>
            <person name="Taylor G.A."/>
            <person name="Palmquist D.L."/>
            <person name="Jackman S.D."/>
            <person name="Nguyen A."/>
            <person name="Li M."/>
            <person name="Henderson H."/>
            <person name="Janes J.K."/>
            <person name="Zhao Y."/>
            <person name="Pandoh P."/>
            <person name="Moore R."/>
            <person name="Sperling F.A."/>
            <person name="Huber D.P."/>
            <person name="Birol I."/>
            <person name="Jones S.J."/>
            <person name="Bohlmann J."/>
        </authorList>
    </citation>
    <scope>NUCLEOTIDE SEQUENCE</scope>
</reference>
<dbReference type="Pfam" id="PF13306">
    <property type="entry name" value="LRR_5"/>
    <property type="match status" value="1"/>
</dbReference>
<reference evidence="5" key="2">
    <citation type="submission" date="2024-08" db="UniProtKB">
        <authorList>
            <consortium name="EnsemblMetazoa"/>
        </authorList>
    </citation>
    <scope>IDENTIFICATION</scope>
</reference>
<feature type="chain" id="PRO_5043692167" description="LRRCT domain-containing protein" evidence="4">
    <location>
        <begin position="22"/>
        <end position="729"/>
    </location>
</feature>
<keyword evidence="3" id="KW-0175">Coiled coil</keyword>
<dbReference type="PANTHER" id="PTHR45712:SF22">
    <property type="entry name" value="INSULIN-LIKE GROWTH FACTOR-BINDING PROTEIN COMPLEX ACID LABILE SUBUNIT"/>
    <property type="match status" value="1"/>
</dbReference>
<keyword evidence="2" id="KW-0677">Repeat</keyword>
<dbReference type="InterPro" id="IPR032675">
    <property type="entry name" value="LRR_dom_sf"/>
</dbReference>
<evidence type="ECO:0000313" key="5">
    <source>
        <dbReference type="EnsemblMetazoa" id="XP_019773534.1"/>
    </source>
</evidence>
<dbReference type="InterPro" id="IPR001611">
    <property type="entry name" value="Leu-rich_rpt"/>
</dbReference>
<evidence type="ECO:0008006" key="7">
    <source>
        <dbReference type="Google" id="ProtNLM"/>
    </source>
</evidence>
<sequence length="729" mass="82318">MNKAVMRLSLTLMVTAIGASGAIKCHVWREILPCECPVSVSHPRTTSITCKQMPSFGQVIEVLRGRFSPHERINLRLEWSNLHDLQYRQFREINGTIESIKLNHDFVGFLADNAFLGMTKVTYVSFADTAIDAVPGHLWKYMPNIQTADLGRAKIKDILTDSFEDLQNLRNLVLSGNLIARIDKNSIPAQIERLHLGRNKIYNLNNTITGLRNLRWIFLNTNEFEDLEGQLPYEAPNLNMIHASQNRLKSIPHQLSDYPRLENLFLSQNEITSLDGALAGCRELQRLELKSNLIHTLTANDFLQCELLDTLELANNQITSLNNSLIPLKRLTNLKMEYNQLTEFSFSEIVGLERLITLDLSYNQISKLVGPASNLVEPNIRLTDLNLEHNSLEVLNAALSGLSELLRLKLAYNKLKRISPDDFINLDQLRLLDISHNQLKTLEEMSQTYLPRLVELNATHNHLTILDRDFHGLPVLCDADLSSNQISAIGRELVTKTRCKIEHGVHDGTWGTLKVVLTDNPILCDAALPEITAEMETYHTKVTGVSYCPPLNEQPTTAKANAYLGFLPDPTVPSVPVIPPLYAKSAYDSSLILTKTERLETPNQIETKPYPVLRDSPADQKRADQFQNQHVDNYEGRQAEVIQQTLNDQPIAITLHKSAPSYNVTPEVVDPKVNISTTIFDPITQGQVINKLASEIEELKIRIEEISAQNERFFNKTMLEQSNLTVKVP</sequence>
<evidence type="ECO:0000313" key="6">
    <source>
        <dbReference type="Proteomes" id="UP000019118"/>
    </source>
</evidence>
<dbReference type="InterPro" id="IPR026906">
    <property type="entry name" value="LRR_5"/>
</dbReference>
<dbReference type="SUPFAM" id="SSF52058">
    <property type="entry name" value="L domain-like"/>
    <property type="match status" value="2"/>
</dbReference>
<keyword evidence="6" id="KW-1185">Reference proteome</keyword>
<evidence type="ECO:0000256" key="4">
    <source>
        <dbReference type="SAM" id="SignalP"/>
    </source>
</evidence>
<feature type="signal peptide" evidence="4">
    <location>
        <begin position="1"/>
        <end position="21"/>
    </location>
</feature>
<name>A0AAR5QJX9_DENPD</name>
<dbReference type="SMART" id="SM00365">
    <property type="entry name" value="LRR_SD22"/>
    <property type="match status" value="5"/>
</dbReference>
<keyword evidence="4" id="KW-0732">Signal</keyword>
<dbReference type="GeneID" id="109546839"/>
<dbReference type="Pfam" id="PF13855">
    <property type="entry name" value="LRR_8"/>
    <property type="match status" value="2"/>
</dbReference>